<keyword evidence="1" id="KW-0812">Transmembrane</keyword>
<accession>A0A4Q9GLH8</accession>
<dbReference type="Proteomes" id="UP000291613">
    <property type="component" value="Unassembled WGS sequence"/>
</dbReference>
<dbReference type="RefSeq" id="WP_131001855.1">
    <property type="nucleotide sequence ID" value="NZ_JBHSZR010000005.1"/>
</dbReference>
<feature type="transmembrane region" description="Helical" evidence="1">
    <location>
        <begin position="54"/>
        <end position="71"/>
    </location>
</feature>
<sequence length="113" mass="11864">MAEERGAASSNRTGQRLASYILPASGTMIGICTTLVGLVKIVESRSGPSVVDEYGAAIAVAFLFSALFSYLSIRLSEGAPTLGRRCERVADFAFLLGLVCLVGLIGLFAFEAI</sequence>
<keyword evidence="1" id="KW-1133">Transmembrane helix</keyword>
<name>A0A4Q9GLH8_9HYPH</name>
<evidence type="ECO:0000313" key="3">
    <source>
        <dbReference type="Proteomes" id="UP000291613"/>
    </source>
</evidence>
<comment type="caution">
    <text evidence="2">The sequence shown here is derived from an EMBL/GenBank/DDBJ whole genome shotgun (WGS) entry which is preliminary data.</text>
</comment>
<dbReference type="OrthoDB" id="8129598at2"/>
<evidence type="ECO:0000256" key="1">
    <source>
        <dbReference type="SAM" id="Phobius"/>
    </source>
</evidence>
<reference evidence="2 3" key="1">
    <citation type="submission" date="2019-02" db="EMBL/GenBank/DDBJ databases">
        <title>Hansschlegelia quercus sp. nov., a novel methylotrophic bacterium from buds of oak (Quercus robur L.).</title>
        <authorList>
            <person name="Agafonova N.V."/>
            <person name="Kaparullina E.N."/>
            <person name="Grouzdev D.S."/>
            <person name="Doronina N.V."/>
        </authorList>
    </citation>
    <scope>NUCLEOTIDE SEQUENCE [LARGE SCALE GENOMIC DNA]</scope>
    <source>
        <strain evidence="2 3">Dub</strain>
    </source>
</reference>
<feature type="transmembrane region" description="Helical" evidence="1">
    <location>
        <begin position="92"/>
        <end position="110"/>
    </location>
</feature>
<dbReference type="AlphaFoldDB" id="A0A4Q9GLH8"/>
<dbReference type="EMBL" id="SIUB01000002">
    <property type="protein sequence ID" value="TBN54261.1"/>
    <property type="molecule type" value="Genomic_DNA"/>
</dbReference>
<organism evidence="2 3">
    <name type="scientific">Hansschlegelia quercus</name>
    <dbReference type="NCBI Taxonomy" id="2528245"/>
    <lineage>
        <taxon>Bacteria</taxon>
        <taxon>Pseudomonadati</taxon>
        <taxon>Pseudomonadota</taxon>
        <taxon>Alphaproteobacteria</taxon>
        <taxon>Hyphomicrobiales</taxon>
        <taxon>Methylopilaceae</taxon>
        <taxon>Hansschlegelia</taxon>
    </lineage>
</organism>
<evidence type="ECO:0000313" key="2">
    <source>
        <dbReference type="EMBL" id="TBN54261.1"/>
    </source>
</evidence>
<gene>
    <name evidence="2" type="ORF">EYR15_05305</name>
</gene>
<protein>
    <submittedName>
        <fullName evidence="2">Uncharacterized protein</fullName>
    </submittedName>
</protein>
<proteinExistence type="predicted"/>
<keyword evidence="3" id="KW-1185">Reference proteome</keyword>
<keyword evidence="1" id="KW-0472">Membrane</keyword>
<feature type="transmembrane region" description="Helical" evidence="1">
    <location>
        <begin position="20"/>
        <end position="42"/>
    </location>
</feature>